<name>N1ZVE9_9FIRM</name>
<dbReference type="AlphaFoldDB" id="N1ZVE9"/>
<gene>
    <name evidence="2" type="ORF">C823_05355</name>
</gene>
<dbReference type="STRING" id="1235802.C823_05355"/>
<protein>
    <submittedName>
        <fullName evidence="2">Uncharacterized protein</fullName>
    </submittedName>
</protein>
<evidence type="ECO:0000256" key="1">
    <source>
        <dbReference type="SAM" id="MobiDB-lite"/>
    </source>
</evidence>
<keyword evidence="3" id="KW-1185">Reference proteome</keyword>
<feature type="compositionally biased region" description="Basic residues" evidence="1">
    <location>
        <begin position="1"/>
        <end position="10"/>
    </location>
</feature>
<dbReference type="eggNOG" id="ENOG503329Y">
    <property type="taxonomic scope" value="Bacteria"/>
</dbReference>
<dbReference type="Pfam" id="PF20069">
    <property type="entry name" value="DUF6465"/>
    <property type="match status" value="1"/>
</dbReference>
<accession>N1ZVE9</accession>
<dbReference type="Proteomes" id="UP000012589">
    <property type="component" value="Unassembled WGS sequence"/>
</dbReference>
<feature type="region of interest" description="Disordered" evidence="1">
    <location>
        <begin position="1"/>
        <end position="42"/>
    </location>
</feature>
<comment type="caution">
    <text evidence="2">The sequence shown here is derived from an EMBL/GenBank/DDBJ whole genome shotgun (WGS) entry which is preliminary data.</text>
</comment>
<dbReference type="InterPro" id="IPR046313">
    <property type="entry name" value="DUF6465"/>
</dbReference>
<dbReference type="OrthoDB" id="1711086at2"/>
<reference evidence="2 3" key="1">
    <citation type="journal article" date="2014" name="Genome Announc.">
        <title>Draft genome sequences of the altered schaedler flora, a defined bacterial community from gnotobiotic mice.</title>
        <authorList>
            <person name="Wannemuehler M.J."/>
            <person name="Overstreet A.M."/>
            <person name="Ward D.V."/>
            <person name="Phillips G.J."/>
        </authorList>
    </citation>
    <scope>NUCLEOTIDE SEQUENCE [LARGE SCALE GENOMIC DNA]</scope>
    <source>
        <strain evidence="2 3">ASF492</strain>
    </source>
</reference>
<evidence type="ECO:0000313" key="3">
    <source>
        <dbReference type="Proteomes" id="UP000012589"/>
    </source>
</evidence>
<dbReference type="PATRIC" id="fig|1235802.3.peg.5649"/>
<proteinExistence type="predicted"/>
<dbReference type="HOGENOM" id="CLU_2219150_0_0_9"/>
<evidence type="ECO:0000313" key="2">
    <source>
        <dbReference type="EMBL" id="EMZ19881.1"/>
    </source>
</evidence>
<organism evidence="2 3">
    <name type="scientific">Eubacterium plexicaudatum ASF492</name>
    <dbReference type="NCBI Taxonomy" id="1235802"/>
    <lineage>
        <taxon>Bacteria</taxon>
        <taxon>Bacillati</taxon>
        <taxon>Bacillota</taxon>
        <taxon>Clostridia</taxon>
        <taxon>Eubacteriales</taxon>
        <taxon>Eubacteriaceae</taxon>
        <taxon>Eubacterium</taxon>
    </lineage>
</organism>
<sequence length="106" mass="11510">MKGKSKRASAKHNAAPQNATHTEAEKAELKTSGPSPSTLPNEEMLLQFGENEVSIAAISDKVKQNYKNSGNTAELKDIKIYIKPEDNKAYYVVNGDIEGSVDLTSN</sequence>
<dbReference type="EMBL" id="AQFT01000158">
    <property type="protein sequence ID" value="EMZ19881.1"/>
    <property type="molecule type" value="Genomic_DNA"/>
</dbReference>